<evidence type="ECO:0000313" key="5">
    <source>
        <dbReference type="EMBL" id="MET3615171.1"/>
    </source>
</evidence>
<reference evidence="5 6" key="1">
    <citation type="submission" date="2024-06" db="EMBL/GenBank/DDBJ databases">
        <title>Genomic Encyclopedia of Type Strains, Phase IV (KMG-IV): sequencing the most valuable type-strain genomes for metagenomic binning, comparative biology and taxonomic classification.</title>
        <authorList>
            <person name="Goeker M."/>
        </authorList>
    </citation>
    <scope>NUCLEOTIDE SEQUENCE [LARGE SCALE GENOMIC DNA]</scope>
    <source>
        <strain evidence="5 6">DSM 29780</strain>
    </source>
</reference>
<dbReference type="Proteomes" id="UP001549047">
    <property type="component" value="Unassembled WGS sequence"/>
</dbReference>
<comment type="caution">
    <text evidence="5">The sequence shown here is derived from an EMBL/GenBank/DDBJ whole genome shotgun (WGS) entry which is preliminary data.</text>
</comment>
<organism evidence="5 6">
    <name type="scientific">Rhizobium aquaticum</name>
    <dbReference type="NCBI Taxonomy" id="1549636"/>
    <lineage>
        <taxon>Bacteria</taxon>
        <taxon>Pseudomonadati</taxon>
        <taxon>Pseudomonadota</taxon>
        <taxon>Alphaproteobacteria</taxon>
        <taxon>Hyphomicrobiales</taxon>
        <taxon>Rhizobiaceae</taxon>
        <taxon>Rhizobium/Agrobacterium group</taxon>
        <taxon>Rhizobium</taxon>
    </lineage>
</organism>
<dbReference type="InterPro" id="IPR029045">
    <property type="entry name" value="ClpP/crotonase-like_dom_sf"/>
</dbReference>
<dbReference type="CDD" id="cd06558">
    <property type="entry name" value="crotonase-like"/>
    <property type="match status" value="1"/>
</dbReference>
<proteinExistence type="inferred from homology"/>
<comment type="subcellular location">
    <subcellularLocation>
        <location evidence="1">Peroxisome</location>
    </subcellularLocation>
</comment>
<evidence type="ECO:0000256" key="3">
    <source>
        <dbReference type="ARBA" id="ARBA00023140"/>
    </source>
</evidence>
<keyword evidence="3" id="KW-0576">Peroxisome</keyword>
<dbReference type="PANTHER" id="PTHR43684:SF1">
    <property type="entry name" value="ENOYL-COA DELTA ISOMERASE 2"/>
    <property type="match status" value="1"/>
</dbReference>
<sequence length="252" mass="27636">MTDHILIERPETHPGVLVIRMNRPDKKNALTRAMYETMANTLVAANKDDTVRAVVIFGVPGSFSSGNDLADFVAIAMDPQASRDVNRFIFELARFEKPLLSGVDGLAIGIGTTMNLHCDMTFATARTEFRTPFVDLALVPEAASSLIGPRIMGHQRAFAMFAAGIGFSAEEARDAGLIWKIVREDELEAETLKAADRLASRPPKALALARKLLKGSVGEVEARMSEELVHFGNQLKSQEAMQAFQAFMSRKK</sequence>
<gene>
    <name evidence="5" type="ORF">ABID16_003514</name>
</gene>
<dbReference type="NCBIfam" id="NF004681">
    <property type="entry name" value="PRK06023.1"/>
    <property type="match status" value="1"/>
</dbReference>
<dbReference type="PANTHER" id="PTHR43684">
    <property type="match status" value="1"/>
</dbReference>
<dbReference type="InterPro" id="IPR014748">
    <property type="entry name" value="Enoyl-CoA_hydra_C"/>
</dbReference>
<dbReference type="Gene3D" id="3.90.226.10">
    <property type="entry name" value="2-enoyl-CoA Hydratase, Chain A, domain 1"/>
    <property type="match status" value="1"/>
</dbReference>
<evidence type="ECO:0000256" key="2">
    <source>
        <dbReference type="ARBA" id="ARBA00005254"/>
    </source>
</evidence>
<keyword evidence="6" id="KW-1185">Reference proteome</keyword>
<comment type="similarity">
    <text evidence="2">Belongs to the enoyl-CoA hydratase/isomerase family.</text>
</comment>
<dbReference type="Gene3D" id="1.10.12.10">
    <property type="entry name" value="Lyase 2-enoyl-coa Hydratase, Chain A, domain 2"/>
    <property type="match status" value="1"/>
</dbReference>
<dbReference type="InterPro" id="IPR051053">
    <property type="entry name" value="ECH/Chromodomain_protein"/>
</dbReference>
<keyword evidence="4" id="KW-0413">Isomerase</keyword>
<evidence type="ECO:0000256" key="1">
    <source>
        <dbReference type="ARBA" id="ARBA00004275"/>
    </source>
</evidence>
<accession>A0ABV2J357</accession>
<dbReference type="EMBL" id="JBEPMB010000006">
    <property type="protein sequence ID" value="MET3615171.1"/>
    <property type="molecule type" value="Genomic_DNA"/>
</dbReference>
<evidence type="ECO:0000256" key="4">
    <source>
        <dbReference type="ARBA" id="ARBA00023235"/>
    </source>
</evidence>
<dbReference type="SUPFAM" id="SSF52096">
    <property type="entry name" value="ClpP/crotonase"/>
    <property type="match status" value="1"/>
</dbReference>
<dbReference type="RefSeq" id="WP_354557657.1">
    <property type="nucleotide sequence ID" value="NZ_JBEPMB010000006.1"/>
</dbReference>
<protein>
    <submittedName>
        <fullName evidence="5">Enoyl-CoA hydratase/carnithine racemase</fullName>
    </submittedName>
</protein>
<name>A0ABV2J357_9HYPH</name>
<dbReference type="InterPro" id="IPR001753">
    <property type="entry name" value="Enoyl-CoA_hydra/iso"/>
</dbReference>
<evidence type="ECO:0000313" key="6">
    <source>
        <dbReference type="Proteomes" id="UP001549047"/>
    </source>
</evidence>
<dbReference type="Pfam" id="PF00378">
    <property type="entry name" value="ECH_1"/>
    <property type="match status" value="1"/>
</dbReference>